<gene>
    <name evidence="3" type="ORF">N7E81_15030</name>
</gene>
<dbReference type="Proteomes" id="UP001062165">
    <property type="component" value="Chromosome"/>
</dbReference>
<accession>A0ABY6D0T3</accession>
<name>A0ABY6D0T3_9BACT</name>
<dbReference type="EMBL" id="CP106735">
    <property type="protein sequence ID" value="UXX78673.1"/>
    <property type="molecule type" value="Genomic_DNA"/>
</dbReference>
<evidence type="ECO:0000256" key="1">
    <source>
        <dbReference type="ARBA" id="ARBA00008635"/>
    </source>
</evidence>
<comment type="similarity">
    <text evidence="1">Belongs to the DinB family.</text>
</comment>
<proteinExistence type="inferred from homology"/>
<dbReference type="Pfam" id="PF05163">
    <property type="entry name" value="DinB"/>
    <property type="match status" value="1"/>
</dbReference>
<dbReference type="InterPro" id="IPR007837">
    <property type="entry name" value="DinB"/>
</dbReference>
<dbReference type="Gene3D" id="1.20.120.450">
    <property type="entry name" value="dinb family like domain"/>
    <property type="match status" value="1"/>
</dbReference>
<keyword evidence="2" id="KW-0479">Metal-binding</keyword>
<evidence type="ECO:0000313" key="3">
    <source>
        <dbReference type="EMBL" id="UXX78673.1"/>
    </source>
</evidence>
<protein>
    <submittedName>
        <fullName evidence="3">DinB family protein</fullName>
    </submittedName>
</protein>
<dbReference type="SUPFAM" id="SSF109854">
    <property type="entry name" value="DinB/YfiT-like putative metalloenzymes"/>
    <property type="match status" value="1"/>
</dbReference>
<evidence type="ECO:0000256" key="2">
    <source>
        <dbReference type="ARBA" id="ARBA00022723"/>
    </source>
</evidence>
<dbReference type="InterPro" id="IPR034660">
    <property type="entry name" value="DinB/YfiT-like"/>
</dbReference>
<reference evidence="3" key="1">
    <citation type="submission" date="2022-10" db="EMBL/GenBank/DDBJ databases">
        <title>Comparative genomics and taxonomic characterization of three novel marine species of genus Reichenbachiella exhibiting antioxidant and polysaccharide degradation activities.</title>
        <authorList>
            <person name="Muhammad N."/>
            <person name="Lee Y.-J."/>
            <person name="Ko J."/>
            <person name="Kim S.-G."/>
        </authorList>
    </citation>
    <scope>NUCLEOTIDE SEQUENCE</scope>
    <source>
        <strain evidence="3">Wsw4-B4</strain>
    </source>
</reference>
<dbReference type="RefSeq" id="WP_263050418.1">
    <property type="nucleotide sequence ID" value="NZ_CP106735.1"/>
</dbReference>
<organism evidence="3 4">
    <name type="scientific">Reichenbachiella carrageenanivorans</name>
    <dbReference type="NCBI Taxonomy" id="2979869"/>
    <lineage>
        <taxon>Bacteria</taxon>
        <taxon>Pseudomonadati</taxon>
        <taxon>Bacteroidota</taxon>
        <taxon>Cytophagia</taxon>
        <taxon>Cytophagales</taxon>
        <taxon>Reichenbachiellaceae</taxon>
        <taxon>Reichenbachiella</taxon>
    </lineage>
</organism>
<evidence type="ECO:0000313" key="4">
    <source>
        <dbReference type="Proteomes" id="UP001062165"/>
    </source>
</evidence>
<sequence length="148" mass="17029">MQNEILSQLLEQNRKDCSHFCKNINTENSSYRLIEQTASVGFIYRHIGETTNLIGQFFGYKTDVEGTTIGKNDIGIEFDLETSRMYFEKGYNTLERLVANTSGQEWLEEIDTTWFGKIERIKLLSVLLNHNAHHCGQISSAIIKGKKY</sequence>
<keyword evidence="4" id="KW-1185">Reference proteome</keyword>